<keyword evidence="2" id="KW-0378">Hydrolase</keyword>
<reference evidence="2" key="1">
    <citation type="journal article" date="2020" name="Stud. Mycol.">
        <title>101 Dothideomycetes genomes: a test case for predicting lifestyles and emergence of pathogens.</title>
        <authorList>
            <person name="Haridas S."/>
            <person name="Albert R."/>
            <person name="Binder M."/>
            <person name="Bloem J."/>
            <person name="Labutti K."/>
            <person name="Salamov A."/>
            <person name="Andreopoulos B."/>
            <person name="Baker S."/>
            <person name="Barry K."/>
            <person name="Bills G."/>
            <person name="Bluhm B."/>
            <person name="Cannon C."/>
            <person name="Castanera R."/>
            <person name="Culley D."/>
            <person name="Daum C."/>
            <person name="Ezra D."/>
            <person name="Gonzalez J."/>
            <person name="Henrissat B."/>
            <person name="Kuo A."/>
            <person name="Liang C."/>
            <person name="Lipzen A."/>
            <person name="Lutzoni F."/>
            <person name="Magnuson J."/>
            <person name="Mondo S."/>
            <person name="Nolan M."/>
            <person name="Ohm R."/>
            <person name="Pangilinan J."/>
            <person name="Park H.-J."/>
            <person name="Ramirez L."/>
            <person name="Alfaro M."/>
            <person name="Sun H."/>
            <person name="Tritt A."/>
            <person name="Yoshinaga Y."/>
            <person name="Zwiers L.-H."/>
            <person name="Turgeon B."/>
            <person name="Goodwin S."/>
            <person name="Spatafora J."/>
            <person name="Crous P."/>
            <person name="Grigoriev I."/>
        </authorList>
    </citation>
    <scope>NUCLEOTIDE SEQUENCE</scope>
    <source>
        <strain evidence="2">CBS 121410</strain>
    </source>
</reference>
<proteinExistence type="predicted"/>
<dbReference type="InterPro" id="IPR012334">
    <property type="entry name" value="Pectin_lyas_fold"/>
</dbReference>
<accession>A0A9P4HT57</accession>
<evidence type="ECO:0000313" key="2">
    <source>
        <dbReference type="EMBL" id="KAF2086268.1"/>
    </source>
</evidence>
<dbReference type="FunFam" id="2.160.20.10:FF:000023">
    <property type="entry name" value="Exo-beta-1,3-glucanase Exg0"/>
    <property type="match status" value="1"/>
</dbReference>
<name>A0A9P4HT57_9PEZI</name>
<dbReference type="EMBL" id="ML978725">
    <property type="protein sequence ID" value="KAF2086268.1"/>
    <property type="molecule type" value="Genomic_DNA"/>
</dbReference>
<feature type="domain" description="Rhamnogalacturonase A/B/Epimerase-like pectate lyase" evidence="1">
    <location>
        <begin position="383"/>
        <end position="450"/>
    </location>
</feature>
<dbReference type="PANTHER" id="PTHR33928:SF2">
    <property type="entry name" value="PECTATE LYASE SUPERFAMILY PROTEIN DOMAIN-CONTAINING PROTEIN-RELATED"/>
    <property type="match status" value="1"/>
</dbReference>
<dbReference type="CDD" id="cd23668">
    <property type="entry name" value="GH55_beta13glucanase-like"/>
    <property type="match status" value="1"/>
</dbReference>
<dbReference type="GO" id="GO:0004650">
    <property type="term" value="F:polygalacturonase activity"/>
    <property type="evidence" value="ECO:0007669"/>
    <property type="project" value="InterPro"/>
</dbReference>
<keyword evidence="3" id="KW-1185">Reference proteome</keyword>
<dbReference type="InterPro" id="IPR011050">
    <property type="entry name" value="Pectin_lyase_fold/virulence"/>
</dbReference>
<comment type="caution">
    <text evidence="2">The sequence shown here is derived from an EMBL/GenBank/DDBJ whole genome shotgun (WGS) entry which is preliminary data.</text>
</comment>
<dbReference type="Gene3D" id="2.160.20.10">
    <property type="entry name" value="Single-stranded right-handed beta-helix, Pectin lyase-like"/>
    <property type="match status" value="2"/>
</dbReference>
<sequence length="760" mass="81498">MVACAPYWLETMKHQGVSAFNGDASYKVFRNVKDYGAKGDGITDDTAAINRAISDGNRCGPANCQSSTTTPAVVYFPAGTYLISTSIIDYYYTQLIGNPNCLPTLKATSGFSGFGLIDGDKYQPSGNLGFGSTNVFYRQIRNFIIDMTSIPATAAATGIHWPTAQASSLQNLVFKMSSNSGTQHQGIFIESGSAGMMNDLVFYGGLYGAAFGNQQFTMRNLTFYDAVTAIDQIWDWGWTYKNIQIHNCSVGLSMNSGGRTTQNVGSVTLIDSSITNTPVGIVTAHDNSSSPATAGGLILENVQINNVMNIVQGPDGVKLAGTHGTMTVAAWGEGHTYTGTSGPVNFEGPIKANARPSSLLTGAKFYERSKPQYTNLDSSQVYSARQFGAKGDGRTDDTMALQTAINSAACNKRLLFVDAGTYRVTNTIYLPPGLKMTGETYPVIMSSGAVFADMNKPAPVVQVGKPGTTGSIEWSDMIVSTQGAQAGAVLIQWNLASPTNAPSGMWDVHTRIGGFAGSNLQASQCPTTPNTTVTSANLNRNCIAAYMSMHITKSASGLYMENNWLWVADHDIESPSLTQITLYAGRGLLIESAAGNNWLVGTAVEHHTLYQYQLANTKNIFMGQIQTETPYYQPNPSAAIPFPANKTLNDPVFSPENPLNGPLQDSWGLRIVNSTNVLVYGAGLYSFFDNYSTNCSNAPGGQCQSRILSLEGTPSTLNASIYNLNTVGTRNLLSKNGEAFAYYKNNLNVYTDSVALYRTP</sequence>
<dbReference type="InterPro" id="IPR024535">
    <property type="entry name" value="RHGA/B-epi-like_pectate_lyase"/>
</dbReference>
<dbReference type="InterPro" id="IPR039279">
    <property type="entry name" value="QRT3-like"/>
</dbReference>
<gene>
    <name evidence="2" type="ORF">K490DRAFT_74514</name>
</gene>
<dbReference type="Proteomes" id="UP000799776">
    <property type="component" value="Unassembled WGS sequence"/>
</dbReference>
<dbReference type="SUPFAM" id="SSF51126">
    <property type="entry name" value="Pectin lyase-like"/>
    <property type="match status" value="2"/>
</dbReference>
<dbReference type="PANTHER" id="PTHR33928">
    <property type="entry name" value="POLYGALACTURONASE QRT3"/>
    <property type="match status" value="1"/>
</dbReference>
<dbReference type="OrthoDB" id="1046782at2759"/>
<organism evidence="2 3">
    <name type="scientific">Saccharata proteae CBS 121410</name>
    <dbReference type="NCBI Taxonomy" id="1314787"/>
    <lineage>
        <taxon>Eukaryota</taxon>
        <taxon>Fungi</taxon>
        <taxon>Dikarya</taxon>
        <taxon>Ascomycota</taxon>
        <taxon>Pezizomycotina</taxon>
        <taxon>Dothideomycetes</taxon>
        <taxon>Dothideomycetes incertae sedis</taxon>
        <taxon>Botryosphaeriales</taxon>
        <taxon>Saccharataceae</taxon>
        <taxon>Saccharata</taxon>
    </lineage>
</organism>
<evidence type="ECO:0000313" key="3">
    <source>
        <dbReference type="Proteomes" id="UP000799776"/>
    </source>
</evidence>
<dbReference type="FunFam" id="2.160.20.10:FF:000026">
    <property type="entry name" value="Exo-beta-1,3-glucanase Exg0"/>
    <property type="match status" value="1"/>
</dbReference>
<feature type="domain" description="Rhamnogalacturonase A/B/Epimerase-like pectate lyase" evidence="1">
    <location>
        <begin position="29"/>
        <end position="252"/>
    </location>
</feature>
<protein>
    <submittedName>
        <fullName evidence="2">Glycoside hydrolase family 55 protein</fullName>
    </submittedName>
</protein>
<dbReference type="AlphaFoldDB" id="A0A9P4HT57"/>
<dbReference type="Pfam" id="PF12708">
    <property type="entry name" value="Pect-lyase_RHGA_epim"/>
    <property type="match status" value="2"/>
</dbReference>
<evidence type="ECO:0000259" key="1">
    <source>
        <dbReference type="Pfam" id="PF12708"/>
    </source>
</evidence>